<name>A0AAD4MZ54_9BILA</name>
<comment type="caution">
    <text evidence="2">The sequence shown here is derived from an EMBL/GenBank/DDBJ whole genome shotgun (WGS) entry which is preliminary data.</text>
</comment>
<gene>
    <name evidence="2" type="ORF">DdX_12270</name>
</gene>
<evidence type="ECO:0000256" key="1">
    <source>
        <dbReference type="SAM" id="SignalP"/>
    </source>
</evidence>
<accession>A0AAD4MZ54</accession>
<dbReference type="AlphaFoldDB" id="A0AAD4MZ54"/>
<reference evidence="2" key="1">
    <citation type="submission" date="2022-01" db="EMBL/GenBank/DDBJ databases">
        <title>Genome Sequence Resource for Two Populations of Ditylenchus destructor, the Migratory Endoparasitic Phytonematode.</title>
        <authorList>
            <person name="Zhang H."/>
            <person name="Lin R."/>
            <person name="Xie B."/>
        </authorList>
    </citation>
    <scope>NUCLEOTIDE SEQUENCE</scope>
    <source>
        <strain evidence="2">BazhouSP</strain>
    </source>
</reference>
<evidence type="ECO:0000313" key="3">
    <source>
        <dbReference type="Proteomes" id="UP001201812"/>
    </source>
</evidence>
<proteinExistence type="predicted"/>
<evidence type="ECO:0000313" key="2">
    <source>
        <dbReference type="EMBL" id="KAI1707715.1"/>
    </source>
</evidence>
<protein>
    <submittedName>
        <fullName evidence="2">Uncharacterized protein</fullName>
    </submittedName>
</protein>
<keyword evidence="1" id="KW-0732">Signal</keyword>
<keyword evidence="3" id="KW-1185">Reference proteome</keyword>
<sequence>MNTSVILFLLFLISAVTSQNKISFKVFSIERANQKDSRSKFVTYLDLYDTDTVQDLKDAIDGFIQGFLKKKPCLKWEIVQASESGDLHGAYLATSDQEKDLKKQLGEFIGKETPNVVVLFTVNQNKPRKYYVLGCRVLPPPPAIESSEGFESFGIGSLESLEGVNCWLLT</sequence>
<organism evidence="2 3">
    <name type="scientific">Ditylenchus destructor</name>
    <dbReference type="NCBI Taxonomy" id="166010"/>
    <lineage>
        <taxon>Eukaryota</taxon>
        <taxon>Metazoa</taxon>
        <taxon>Ecdysozoa</taxon>
        <taxon>Nematoda</taxon>
        <taxon>Chromadorea</taxon>
        <taxon>Rhabditida</taxon>
        <taxon>Tylenchina</taxon>
        <taxon>Tylenchomorpha</taxon>
        <taxon>Sphaerularioidea</taxon>
        <taxon>Anguinidae</taxon>
        <taxon>Anguininae</taxon>
        <taxon>Ditylenchus</taxon>
    </lineage>
</organism>
<dbReference type="EMBL" id="JAKKPZ010000039">
    <property type="protein sequence ID" value="KAI1707715.1"/>
    <property type="molecule type" value="Genomic_DNA"/>
</dbReference>
<feature type="signal peptide" evidence="1">
    <location>
        <begin position="1"/>
        <end position="18"/>
    </location>
</feature>
<dbReference type="Proteomes" id="UP001201812">
    <property type="component" value="Unassembled WGS sequence"/>
</dbReference>
<feature type="chain" id="PRO_5041926349" evidence="1">
    <location>
        <begin position="19"/>
        <end position="170"/>
    </location>
</feature>